<evidence type="ECO:0000313" key="3">
    <source>
        <dbReference type="EMBL" id="MBB4414279.1"/>
    </source>
</evidence>
<evidence type="ECO:0000313" key="7">
    <source>
        <dbReference type="Proteomes" id="UP000576087"/>
    </source>
</evidence>
<accession>A0A7W6XDP6</accession>
<evidence type="ECO:0000313" key="5">
    <source>
        <dbReference type="Proteomes" id="UP000520770"/>
    </source>
</evidence>
<dbReference type="Proteomes" id="UP000576087">
    <property type="component" value="Unassembled WGS sequence"/>
</dbReference>
<dbReference type="Proteomes" id="UP000524535">
    <property type="component" value="Unassembled WGS sequence"/>
</dbReference>
<organism evidence="3 6">
    <name type="scientific">Aliirhizobium cellulosilyticum</name>
    <dbReference type="NCBI Taxonomy" id="393664"/>
    <lineage>
        <taxon>Bacteria</taxon>
        <taxon>Pseudomonadati</taxon>
        <taxon>Pseudomonadota</taxon>
        <taxon>Alphaproteobacteria</taxon>
        <taxon>Hyphomicrobiales</taxon>
        <taxon>Rhizobiaceae</taxon>
        <taxon>Aliirhizobium</taxon>
    </lineage>
</organism>
<proteinExistence type="predicted"/>
<evidence type="ECO:0000256" key="1">
    <source>
        <dbReference type="SAM" id="Phobius"/>
    </source>
</evidence>
<comment type="caution">
    <text evidence="3">The sequence shown here is derived from an EMBL/GenBank/DDBJ whole genome shotgun (WGS) entry which is preliminary data.</text>
</comment>
<keyword evidence="1" id="KW-0472">Membrane</keyword>
<dbReference type="EMBL" id="JACIGY010000009">
    <property type="protein sequence ID" value="MBB4414279.1"/>
    <property type="molecule type" value="Genomic_DNA"/>
</dbReference>
<dbReference type="AlphaFoldDB" id="A0A7W6XDP6"/>
<keyword evidence="6" id="KW-1185">Reference proteome</keyword>
<keyword evidence="1" id="KW-0812">Transmembrane</keyword>
<dbReference type="RefSeq" id="WP_183828967.1">
    <property type="nucleotide sequence ID" value="NZ_JACIGW010000008.1"/>
</dbReference>
<evidence type="ECO:0000313" key="6">
    <source>
        <dbReference type="Proteomes" id="UP000524535"/>
    </source>
</evidence>
<feature type="transmembrane region" description="Helical" evidence="1">
    <location>
        <begin position="6"/>
        <end position="22"/>
    </location>
</feature>
<dbReference type="EMBL" id="JACIHM010000009">
    <property type="protein sequence ID" value="MBB4448895.1"/>
    <property type="molecule type" value="Genomic_DNA"/>
</dbReference>
<dbReference type="EMBL" id="JACIGW010000008">
    <property type="protein sequence ID" value="MBB4351145.1"/>
    <property type="molecule type" value="Genomic_DNA"/>
</dbReference>
<gene>
    <name evidence="3" type="ORF">GGE31_004821</name>
    <name evidence="2" type="ORF">GGE33_004923</name>
    <name evidence="4" type="ORF">GGE35_004745</name>
</gene>
<evidence type="ECO:0000313" key="4">
    <source>
        <dbReference type="EMBL" id="MBB4448895.1"/>
    </source>
</evidence>
<dbReference type="Proteomes" id="UP000520770">
    <property type="component" value="Unassembled WGS sequence"/>
</dbReference>
<keyword evidence="1" id="KW-1133">Transmembrane helix</keyword>
<protein>
    <submittedName>
        <fullName evidence="3">Uncharacterized protein</fullName>
    </submittedName>
</protein>
<evidence type="ECO:0000313" key="2">
    <source>
        <dbReference type="EMBL" id="MBB4351145.1"/>
    </source>
</evidence>
<name>A0A7W6XDP6_9HYPH</name>
<sequence length="50" mass="5176">MKSLVAGILVIMGGMVLVLIGLNDPVNQPRVGFIPEAPVSGSSLSSELIR</sequence>
<reference evidence="5 6" key="1">
    <citation type="submission" date="2020-08" db="EMBL/GenBank/DDBJ databases">
        <title>Genomic Encyclopedia of Type Strains, Phase IV (KMG-V): Genome sequencing to study the core and pangenomes of soil and plant-associated prokaryotes.</title>
        <authorList>
            <person name="Whitman W."/>
        </authorList>
    </citation>
    <scope>NUCLEOTIDE SEQUENCE [LARGE SCALE GENOMIC DNA]</scope>
    <source>
        <strain evidence="3 6">SEMIA 444</strain>
        <strain evidence="2 5">SEMIA 448</strain>
        <strain evidence="4 7">SEMIA 452</strain>
    </source>
</reference>